<keyword evidence="3" id="KW-0805">Transcription regulation</keyword>
<evidence type="ECO:0000259" key="7">
    <source>
        <dbReference type="Pfam" id="PF04082"/>
    </source>
</evidence>
<gene>
    <name evidence="8" type="ORF">SEUCBS140593_008512</name>
</gene>
<feature type="region of interest" description="Disordered" evidence="6">
    <location>
        <begin position="648"/>
        <end position="770"/>
    </location>
</feature>
<accession>A0ABP0CM36</accession>
<keyword evidence="2" id="KW-0479">Metal-binding</keyword>
<reference evidence="8 9" key="1">
    <citation type="submission" date="2024-01" db="EMBL/GenBank/DDBJ databases">
        <authorList>
            <person name="Allen C."/>
            <person name="Tagirdzhanova G."/>
        </authorList>
    </citation>
    <scope>NUCLEOTIDE SEQUENCE [LARGE SCALE GENOMIC DNA]</scope>
</reference>
<name>A0ABP0CM36_9PEZI</name>
<feature type="region of interest" description="Disordered" evidence="6">
    <location>
        <begin position="95"/>
        <end position="186"/>
    </location>
</feature>
<keyword evidence="9" id="KW-1185">Reference proteome</keyword>
<dbReference type="Proteomes" id="UP001642482">
    <property type="component" value="Unassembled WGS sequence"/>
</dbReference>
<dbReference type="InterPro" id="IPR007219">
    <property type="entry name" value="XnlR_reg_dom"/>
</dbReference>
<proteinExistence type="predicted"/>
<comment type="caution">
    <text evidence="8">The sequence shown here is derived from an EMBL/GenBank/DDBJ whole genome shotgun (WGS) entry which is preliminary data.</text>
</comment>
<organism evidence="8 9">
    <name type="scientific">Sporothrix eucalyptigena</name>
    <dbReference type="NCBI Taxonomy" id="1812306"/>
    <lineage>
        <taxon>Eukaryota</taxon>
        <taxon>Fungi</taxon>
        <taxon>Dikarya</taxon>
        <taxon>Ascomycota</taxon>
        <taxon>Pezizomycotina</taxon>
        <taxon>Sordariomycetes</taxon>
        <taxon>Sordariomycetidae</taxon>
        <taxon>Ophiostomatales</taxon>
        <taxon>Ophiostomataceae</taxon>
        <taxon>Sporothrix</taxon>
    </lineage>
</organism>
<keyword evidence="4" id="KW-0804">Transcription</keyword>
<protein>
    <recommendedName>
        <fullName evidence="7">Xylanolytic transcriptional activator regulatory domain-containing protein</fullName>
    </recommendedName>
</protein>
<feature type="compositionally biased region" description="Low complexity" evidence="6">
    <location>
        <begin position="708"/>
        <end position="718"/>
    </location>
</feature>
<evidence type="ECO:0000256" key="2">
    <source>
        <dbReference type="ARBA" id="ARBA00022723"/>
    </source>
</evidence>
<feature type="compositionally biased region" description="Low complexity" evidence="6">
    <location>
        <begin position="170"/>
        <end position="182"/>
    </location>
</feature>
<feature type="compositionally biased region" description="Low complexity" evidence="6">
    <location>
        <begin position="95"/>
        <end position="112"/>
    </location>
</feature>
<keyword evidence="5" id="KW-0539">Nucleus</keyword>
<evidence type="ECO:0000256" key="6">
    <source>
        <dbReference type="SAM" id="MobiDB-lite"/>
    </source>
</evidence>
<evidence type="ECO:0000313" key="8">
    <source>
        <dbReference type="EMBL" id="CAK7233167.1"/>
    </source>
</evidence>
<dbReference type="Pfam" id="PF04082">
    <property type="entry name" value="Fungal_trans"/>
    <property type="match status" value="1"/>
</dbReference>
<dbReference type="CDD" id="cd12148">
    <property type="entry name" value="fungal_TF_MHR"/>
    <property type="match status" value="1"/>
</dbReference>
<feature type="region of interest" description="Disordered" evidence="6">
    <location>
        <begin position="1"/>
        <end position="36"/>
    </location>
</feature>
<evidence type="ECO:0000313" key="9">
    <source>
        <dbReference type="Proteomes" id="UP001642482"/>
    </source>
</evidence>
<dbReference type="InterPro" id="IPR050815">
    <property type="entry name" value="TF_fung"/>
</dbReference>
<dbReference type="PANTHER" id="PTHR47338">
    <property type="entry name" value="ZN(II)2CYS6 TRANSCRIPTION FACTOR (EUROFUNG)-RELATED"/>
    <property type="match status" value="1"/>
</dbReference>
<feature type="domain" description="Xylanolytic transcriptional activator regulatory" evidence="7">
    <location>
        <begin position="202"/>
        <end position="389"/>
    </location>
</feature>
<evidence type="ECO:0000256" key="1">
    <source>
        <dbReference type="ARBA" id="ARBA00004123"/>
    </source>
</evidence>
<evidence type="ECO:0000256" key="4">
    <source>
        <dbReference type="ARBA" id="ARBA00023163"/>
    </source>
</evidence>
<comment type="subcellular location">
    <subcellularLocation>
        <location evidence="1">Nucleus</location>
    </subcellularLocation>
</comment>
<evidence type="ECO:0000256" key="3">
    <source>
        <dbReference type="ARBA" id="ARBA00023015"/>
    </source>
</evidence>
<feature type="compositionally biased region" description="Polar residues" evidence="6">
    <location>
        <begin position="129"/>
        <end position="143"/>
    </location>
</feature>
<dbReference type="PANTHER" id="PTHR47338:SF27">
    <property type="entry name" value="ZN(II)2CYS6 TRANSCRIPTION FACTOR (EUROFUNG)"/>
    <property type="match status" value="1"/>
</dbReference>
<dbReference type="EMBL" id="CAWUHD010000119">
    <property type="protein sequence ID" value="CAK7233167.1"/>
    <property type="molecule type" value="Genomic_DNA"/>
</dbReference>
<evidence type="ECO:0000256" key="5">
    <source>
        <dbReference type="ARBA" id="ARBA00023242"/>
    </source>
</evidence>
<sequence length="877" mass="95607">MIVRFPSQPPPPSVSEVGSAGQSQPLPPPAGQVVADKPTCKRCRDVSSICEYPPPPDRKLLAAQRTRNAKLRTLQRQAEAEAAATAAAANITTTTSGITSGTASGTALSAASQDEMAKPTGIRVAPGRTPSNETTSAPASNSLPPRAVARHPSVAYDPIGDRRRFTPNGSPTFSPPTISSPSDGSLFRTTLPTPTVARYLFEVYFSHLYNASLLFHKQSLIDDYFAGRTPEFLALTVFAAASIFLRVPTKQLALDSYVPEPDVVSRAIVDCNRFSSEWGIVAGRQVLMHSDEPCLETIQACQNLTLYWFSLDLKDRTHIYTHLAYRTGRLLGFHVPSITATDTDKVFGEIKRRCFWSAWITNCISQENAPFKGESWREVIGLPLPCDEASFAQGVPESTEAFDETGNIVSLDGSPRVPRLSIIGEFIKLYSLWYEIQRFVKDYATGPSKTASSNIAVLFALDRQLELVWENLHSDFRYRSPASFKTSKLGPYNLFLLNCLHQLCSCVLHSSIVPIFSNTVYDEQISRKIIRMSAEEAVKHSMHILNMATAFLNTQPDKSRITSIVGYAMYAASSVQFKSLVAQGKLRTYGTSRFTAAVAIMEQLKEYWQPLRGLWSQLDTSFRSAGINLKSLSANPGRDRDLRHLAEQSTDFDRIASHTALPPPGGTSDICTYITGQEPKGSSPAVAQSSSRGFRGESGQPLTHYRDNSGNSDNSGRNVALPDESAQRTGSATEASLADPDRQPPPEGNYMQAAPPMQPVRMGRPEQMSPYDGQPSPGTFNMGGMMVGPDTAPMQQTMEGVYQVSRMLPPASMAAQRAPDMTEIYDGITPPSVASELMMGDASAWWDQSDDGGPAPLPFLLGGLPGAENWGYVFPPG</sequence>